<comment type="similarity">
    <text evidence="2">Belongs to the histone deacetylase family.</text>
</comment>
<dbReference type="Pfam" id="PF00850">
    <property type="entry name" value="Hist_deacetyl"/>
    <property type="match status" value="1"/>
</dbReference>
<evidence type="ECO:0000313" key="6">
    <source>
        <dbReference type="EMBL" id="OJI95203.1"/>
    </source>
</evidence>
<name>A0A1L9P199_9RHOB</name>
<dbReference type="UniPathway" id="UPA00040"/>
<dbReference type="AlphaFoldDB" id="A0A1L9P199"/>
<dbReference type="PANTHER" id="PTHR10625:SF10">
    <property type="entry name" value="HISTONE DEACETYLASE HDAC1"/>
    <property type="match status" value="1"/>
</dbReference>
<dbReference type="PANTHER" id="PTHR10625">
    <property type="entry name" value="HISTONE DEACETYLASE HDAC1-RELATED"/>
    <property type="match status" value="1"/>
</dbReference>
<proteinExistence type="inferred from homology"/>
<dbReference type="InterPro" id="IPR023696">
    <property type="entry name" value="Ureohydrolase_dom_sf"/>
</dbReference>
<evidence type="ECO:0000313" key="7">
    <source>
        <dbReference type="Proteomes" id="UP000184514"/>
    </source>
</evidence>
<accession>A0A1L9P199</accession>
<dbReference type="InterPro" id="IPR003085">
    <property type="entry name" value="AcuC"/>
</dbReference>
<keyword evidence="4" id="KW-0006">Acetoin catabolism</keyword>
<dbReference type="GO" id="GO:0004407">
    <property type="term" value="F:histone deacetylase activity"/>
    <property type="evidence" value="ECO:0007669"/>
    <property type="project" value="TreeGrafter"/>
</dbReference>
<dbReference type="InterPro" id="IPR037138">
    <property type="entry name" value="His_deacetylse_dom_sf"/>
</dbReference>
<dbReference type="STRING" id="696762.PFRI_05390"/>
<dbReference type="SUPFAM" id="SSF52768">
    <property type="entry name" value="Arginase/deacetylase"/>
    <property type="match status" value="1"/>
</dbReference>
<evidence type="ECO:0000256" key="1">
    <source>
        <dbReference type="ARBA" id="ARBA00005101"/>
    </source>
</evidence>
<keyword evidence="7" id="KW-1185">Reference proteome</keyword>
<feature type="domain" description="Histone deacetylase" evidence="5">
    <location>
        <begin position="22"/>
        <end position="306"/>
    </location>
</feature>
<dbReference type="EMBL" id="MLCB01000045">
    <property type="protein sequence ID" value="OJI95203.1"/>
    <property type="molecule type" value="Genomic_DNA"/>
</dbReference>
<dbReference type="InterPro" id="IPR000286">
    <property type="entry name" value="HDACs"/>
</dbReference>
<dbReference type="GO" id="GO:0045150">
    <property type="term" value="P:acetoin catabolic process"/>
    <property type="evidence" value="ECO:0007669"/>
    <property type="project" value="UniProtKB-UniPathway"/>
</dbReference>
<dbReference type="OrthoDB" id="9808367at2"/>
<dbReference type="RefSeq" id="WP_084649577.1">
    <property type="nucleotide sequence ID" value="NZ_MLCB01000045.1"/>
</dbReference>
<evidence type="ECO:0000259" key="5">
    <source>
        <dbReference type="Pfam" id="PF00850"/>
    </source>
</evidence>
<dbReference type="Gene3D" id="3.40.800.20">
    <property type="entry name" value="Histone deacetylase domain"/>
    <property type="match status" value="1"/>
</dbReference>
<dbReference type="CDD" id="cd09994">
    <property type="entry name" value="HDAC_AcuC_like"/>
    <property type="match status" value="1"/>
</dbReference>
<reference evidence="6 7" key="1">
    <citation type="submission" date="2016-10" db="EMBL/GenBank/DDBJ databases">
        <title>Genome sequence of Planktotalea frisia SH6-1.</title>
        <authorList>
            <person name="Poehlein A."/>
            <person name="Bakenhus I."/>
            <person name="Voget S."/>
            <person name="Brinkhoff T."/>
            <person name="Simon M."/>
        </authorList>
    </citation>
    <scope>NUCLEOTIDE SEQUENCE [LARGE SCALE GENOMIC DNA]</scope>
    <source>
        <strain evidence="6 7">SH6-1</strain>
    </source>
</reference>
<evidence type="ECO:0000256" key="2">
    <source>
        <dbReference type="ARBA" id="ARBA00005947"/>
    </source>
</evidence>
<protein>
    <recommendedName>
        <fullName evidence="3">Acetoin utilization protein AcuC</fullName>
    </recommendedName>
</protein>
<dbReference type="GO" id="GO:0040029">
    <property type="term" value="P:epigenetic regulation of gene expression"/>
    <property type="evidence" value="ECO:0007669"/>
    <property type="project" value="TreeGrafter"/>
</dbReference>
<evidence type="ECO:0000256" key="4">
    <source>
        <dbReference type="ARBA" id="ARBA00022627"/>
    </source>
</evidence>
<evidence type="ECO:0000256" key="3">
    <source>
        <dbReference type="ARBA" id="ARBA00020218"/>
    </source>
</evidence>
<gene>
    <name evidence="6" type="primary">acuC</name>
    <name evidence="6" type="ORF">PFRI_05390</name>
</gene>
<sequence>MLKHPIFIGSEIYRGSSYGGLHPLRVPRVSTVMDLSRALGWLPDVQYRTSPRAKPKAFWEFHTPAYISALARAERRGQVSDEERAEFDLGTHSNPVFGEMFRRPATGVGGVMLAAELLAEGGIVHVPGGGTHHGMPERANGFCYLNDPVFAIKALQHHGAWRVVYVDIDAHHPDGVEVGFSGDPSVRMISVHEEKRWPFTGGLDETGKGSAFNLPVMRGFNDSEMRIALQDLIIPLIEDFEPDAIVLQCGSDAIEEDPLSRLSLSNNAHIEVVRALMALTNRLMVLGGGGYNPWSVGRCWTRIWGALNGLEAPEMLNVENAQILRALRFEGNSRGRNPPEHWFSTLADEPNEGPVRDEIRARIGMLRARLI</sequence>
<organism evidence="6 7">
    <name type="scientific">Planktotalea frisia</name>
    <dbReference type="NCBI Taxonomy" id="696762"/>
    <lineage>
        <taxon>Bacteria</taxon>
        <taxon>Pseudomonadati</taxon>
        <taxon>Pseudomonadota</taxon>
        <taxon>Alphaproteobacteria</taxon>
        <taxon>Rhodobacterales</taxon>
        <taxon>Paracoccaceae</taxon>
        <taxon>Planktotalea</taxon>
    </lineage>
</organism>
<comment type="caution">
    <text evidence="6">The sequence shown here is derived from an EMBL/GenBank/DDBJ whole genome shotgun (WGS) entry which is preliminary data.</text>
</comment>
<dbReference type="InterPro" id="IPR023801">
    <property type="entry name" value="His_deacetylse_dom"/>
</dbReference>
<comment type="pathway">
    <text evidence="1">Ketone degradation; acetoin degradation.</text>
</comment>
<dbReference type="Proteomes" id="UP000184514">
    <property type="component" value="Unassembled WGS sequence"/>
</dbReference>
<dbReference type="PRINTS" id="PR01270">
    <property type="entry name" value="HDASUPER"/>
</dbReference>